<dbReference type="RefSeq" id="WP_109215189.1">
    <property type="nucleotide sequence ID" value="NZ_JAQDGV010000003.1"/>
</dbReference>
<sequence length="135" mass="15472">MRKRVIGICICLAFALLLGIGAYQAKIIKTPEVTSDLYSQEEITDAINVVKQEMNMNWKGCDLQEIYYAGDETSKDCLDWATRNDADESLVLLSTFYVGNDCEDGSLEPDSMYENWMWILVRSKDGQWKCVDWGY</sequence>
<comment type="caution">
    <text evidence="1">The sequence shown here is derived from an EMBL/GenBank/DDBJ whole genome shotgun (WGS) entry which is preliminary data.</text>
</comment>
<dbReference type="OrthoDB" id="9801008at2"/>
<keyword evidence="2" id="KW-1185">Reference proteome</keyword>
<evidence type="ECO:0008006" key="3">
    <source>
        <dbReference type="Google" id="ProtNLM"/>
    </source>
</evidence>
<reference evidence="1 2" key="1">
    <citation type="submission" date="2014-09" db="EMBL/GenBank/DDBJ databases">
        <title>Butyrate-producing bacteria isolated from human gut.</title>
        <authorList>
            <person name="Zhang Q."/>
            <person name="Zhao L."/>
        </authorList>
    </citation>
    <scope>NUCLEOTIDE SEQUENCE [LARGE SCALE GENOMIC DNA]</scope>
    <source>
        <strain evidence="1 2">21</strain>
    </source>
</reference>
<gene>
    <name evidence="1" type="ORF">LG34_05680</name>
</gene>
<evidence type="ECO:0000313" key="2">
    <source>
        <dbReference type="Proteomes" id="UP000245288"/>
    </source>
</evidence>
<evidence type="ECO:0000313" key="1">
    <source>
        <dbReference type="EMBL" id="PWE87148.1"/>
    </source>
</evidence>
<proteinExistence type="predicted"/>
<dbReference type="EMBL" id="JRFU01000060">
    <property type="protein sequence ID" value="PWE87148.1"/>
    <property type="molecule type" value="Genomic_DNA"/>
</dbReference>
<organism evidence="1 2">
    <name type="scientific">Eubacterium ramulus</name>
    <dbReference type="NCBI Taxonomy" id="39490"/>
    <lineage>
        <taxon>Bacteria</taxon>
        <taxon>Bacillati</taxon>
        <taxon>Bacillota</taxon>
        <taxon>Clostridia</taxon>
        <taxon>Eubacteriales</taxon>
        <taxon>Eubacteriaceae</taxon>
        <taxon>Eubacterium</taxon>
    </lineage>
</organism>
<protein>
    <recommendedName>
        <fullName evidence="3">DUF4829 domain-containing protein</fullName>
    </recommendedName>
</protein>
<dbReference type="Proteomes" id="UP000245288">
    <property type="component" value="Unassembled WGS sequence"/>
</dbReference>
<dbReference type="AlphaFoldDB" id="A0A2V1JX81"/>
<accession>A0A2V1JX81</accession>
<name>A0A2V1JX81_EUBRA</name>